<evidence type="ECO:0000313" key="3">
    <source>
        <dbReference type="Proteomes" id="UP000054783"/>
    </source>
</evidence>
<dbReference type="AlphaFoldDB" id="A0A0V1A016"/>
<dbReference type="EMBL" id="JYDQ01000051">
    <property type="protein sequence ID" value="KRY18098.1"/>
    <property type="molecule type" value="Genomic_DNA"/>
</dbReference>
<keyword evidence="1" id="KW-1133">Transmembrane helix</keyword>
<evidence type="ECO:0000313" key="2">
    <source>
        <dbReference type="EMBL" id="KRY18098.1"/>
    </source>
</evidence>
<protein>
    <submittedName>
        <fullName evidence="2">Uncharacterized protein</fullName>
    </submittedName>
</protein>
<keyword evidence="1" id="KW-0812">Transmembrane</keyword>
<feature type="transmembrane region" description="Helical" evidence="1">
    <location>
        <begin position="12"/>
        <end position="38"/>
    </location>
</feature>
<dbReference type="Proteomes" id="UP000054783">
    <property type="component" value="Unassembled WGS sequence"/>
</dbReference>
<accession>A0A0V1A016</accession>
<gene>
    <name evidence="2" type="ORF">T12_13095</name>
</gene>
<name>A0A0V1A016_9BILA</name>
<proteinExistence type="predicted"/>
<comment type="caution">
    <text evidence="2">The sequence shown here is derived from an EMBL/GenBank/DDBJ whole genome shotgun (WGS) entry which is preliminary data.</text>
</comment>
<organism evidence="2 3">
    <name type="scientific">Trichinella patagoniensis</name>
    <dbReference type="NCBI Taxonomy" id="990121"/>
    <lineage>
        <taxon>Eukaryota</taxon>
        <taxon>Metazoa</taxon>
        <taxon>Ecdysozoa</taxon>
        <taxon>Nematoda</taxon>
        <taxon>Enoplea</taxon>
        <taxon>Dorylaimia</taxon>
        <taxon>Trichinellida</taxon>
        <taxon>Trichinellidae</taxon>
        <taxon>Trichinella</taxon>
    </lineage>
</organism>
<reference evidence="2 3" key="1">
    <citation type="submission" date="2015-01" db="EMBL/GenBank/DDBJ databases">
        <title>Evolution of Trichinella species and genotypes.</title>
        <authorList>
            <person name="Korhonen P.K."/>
            <person name="Edoardo P."/>
            <person name="Giuseppe L.R."/>
            <person name="Gasser R.B."/>
        </authorList>
    </citation>
    <scope>NUCLEOTIDE SEQUENCE [LARGE SCALE GENOMIC DNA]</scope>
    <source>
        <strain evidence="2">ISS2496</strain>
    </source>
</reference>
<keyword evidence="3" id="KW-1185">Reference proteome</keyword>
<keyword evidence="1" id="KW-0472">Membrane</keyword>
<sequence length="70" mass="8430">MKTCQTSYSRYFLYVMIVNITVNTMLILFIFVFVYYLVLKLFLLSFLEKFEANCSSKILYLIFEKPVLDF</sequence>
<evidence type="ECO:0000256" key="1">
    <source>
        <dbReference type="SAM" id="Phobius"/>
    </source>
</evidence>